<feature type="signal peptide" evidence="1">
    <location>
        <begin position="1"/>
        <end position="25"/>
    </location>
</feature>
<accession>A0ABU1N3I9</accession>
<dbReference type="EMBL" id="JAVDRL010000011">
    <property type="protein sequence ID" value="MDR6533015.1"/>
    <property type="molecule type" value="Genomic_DNA"/>
</dbReference>
<dbReference type="Proteomes" id="UP001262754">
    <property type="component" value="Unassembled WGS sequence"/>
</dbReference>
<name>A0ABU1N3I9_9CAUL</name>
<protein>
    <submittedName>
        <fullName evidence="2">Uncharacterized protein</fullName>
    </submittedName>
</protein>
<keyword evidence="1" id="KW-0732">Signal</keyword>
<dbReference type="RefSeq" id="WP_310033721.1">
    <property type="nucleotide sequence ID" value="NZ_JAVDRL010000011.1"/>
</dbReference>
<reference evidence="2 3" key="1">
    <citation type="submission" date="2023-07" db="EMBL/GenBank/DDBJ databases">
        <title>Sorghum-associated microbial communities from plants grown in Nebraska, USA.</title>
        <authorList>
            <person name="Schachtman D."/>
        </authorList>
    </citation>
    <scope>NUCLEOTIDE SEQUENCE [LARGE SCALE GENOMIC DNA]</scope>
    <source>
        <strain evidence="2 3">DS2154</strain>
    </source>
</reference>
<feature type="chain" id="PRO_5046864675" evidence="1">
    <location>
        <begin position="26"/>
        <end position="128"/>
    </location>
</feature>
<proteinExistence type="predicted"/>
<gene>
    <name evidence="2" type="ORF">J2800_003776</name>
</gene>
<sequence>MTRRPTKTSLIGAFAALSLSAPARADWPPTMLRDVLVTSVDDDKVGSGILVVWDKVTVETRAGPSRELFSVSFGADRLPSPGQRCDIRYHLGRGGLLSRPQQTSDPDWLAIDSFTCTPAPDQPASPSP</sequence>
<organism evidence="2 3">
    <name type="scientific">Caulobacter rhizosphaerae</name>
    <dbReference type="NCBI Taxonomy" id="2010972"/>
    <lineage>
        <taxon>Bacteria</taxon>
        <taxon>Pseudomonadati</taxon>
        <taxon>Pseudomonadota</taxon>
        <taxon>Alphaproteobacteria</taxon>
        <taxon>Caulobacterales</taxon>
        <taxon>Caulobacteraceae</taxon>
        <taxon>Caulobacter</taxon>
    </lineage>
</organism>
<evidence type="ECO:0000313" key="2">
    <source>
        <dbReference type="EMBL" id="MDR6533015.1"/>
    </source>
</evidence>
<evidence type="ECO:0000256" key="1">
    <source>
        <dbReference type="SAM" id="SignalP"/>
    </source>
</evidence>
<keyword evidence="3" id="KW-1185">Reference proteome</keyword>
<evidence type="ECO:0000313" key="3">
    <source>
        <dbReference type="Proteomes" id="UP001262754"/>
    </source>
</evidence>
<comment type="caution">
    <text evidence="2">The sequence shown here is derived from an EMBL/GenBank/DDBJ whole genome shotgun (WGS) entry which is preliminary data.</text>
</comment>